<protein>
    <submittedName>
        <fullName evidence="2">Polysaccharide deacetylase family protein</fullName>
    </submittedName>
</protein>
<dbReference type="CDD" id="cd10923">
    <property type="entry name" value="CE4_COG5298"/>
    <property type="match status" value="1"/>
</dbReference>
<dbReference type="Pfam" id="PF10096">
    <property type="entry name" value="DUF2334"/>
    <property type="match status" value="1"/>
</dbReference>
<evidence type="ECO:0000313" key="3">
    <source>
        <dbReference type="Proteomes" id="UP000595895"/>
    </source>
</evidence>
<evidence type="ECO:0000256" key="1">
    <source>
        <dbReference type="SAM" id="MobiDB-lite"/>
    </source>
</evidence>
<dbReference type="AlphaFoldDB" id="A0A7T7S340"/>
<gene>
    <name evidence="2" type="ORF">JG540_04190</name>
</gene>
<organism evidence="2 3">
    <name type="scientific">Actinomyces weissii</name>
    <dbReference type="NCBI Taxonomy" id="675090"/>
    <lineage>
        <taxon>Bacteria</taxon>
        <taxon>Bacillati</taxon>
        <taxon>Actinomycetota</taxon>
        <taxon>Actinomycetes</taxon>
        <taxon>Actinomycetales</taxon>
        <taxon>Actinomycetaceae</taxon>
        <taxon>Actinomyces</taxon>
    </lineage>
</organism>
<proteinExistence type="predicted"/>
<dbReference type="Proteomes" id="UP000595895">
    <property type="component" value="Chromosome"/>
</dbReference>
<keyword evidence="3" id="KW-1185">Reference proteome</keyword>
<name>A0A7T7S340_9ACTO</name>
<dbReference type="EMBL" id="CP066802">
    <property type="protein sequence ID" value="QQM68325.1"/>
    <property type="molecule type" value="Genomic_DNA"/>
</dbReference>
<feature type="compositionally biased region" description="Low complexity" evidence="1">
    <location>
        <begin position="10"/>
        <end position="21"/>
    </location>
</feature>
<dbReference type="KEGG" id="awe:JG540_04190"/>
<reference evidence="2 3" key="1">
    <citation type="submission" date="2020-12" db="EMBL/GenBank/DDBJ databases">
        <authorList>
            <person name="Zhou J."/>
        </authorList>
    </citation>
    <scope>NUCLEOTIDE SEQUENCE [LARGE SCALE GENOMIC DNA]</scope>
    <source>
        <strain evidence="2 3">CCUG 61299</strain>
    </source>
</reference>
<dbReference type="SUPFAM" id="SSF88713">
    <property type="entry name" value="Glycoside hydrolase/deacetylase"/>
    <property type="match status" value="1"/>
</dbReference>
<sequence length="635" mass="68138">MALVALAVAPASAASATAEEPSPLPAPPGNELRLEAADLQTDQVLGVPEPEAAKAQALPLALEGGAAVDLDVPAEEALRQAPAEPQVRDLAAPAAAQPAALPAEAVTFGKEGGSASTLVLYDTPQESPYQFLSEYYATEMGVLASHSGRVTVMPVSKYVAGLAGSYTGVIYTGSTYDEPLPRAFVDDVLTGNVPVLWIGFNIWRLAATDTDRAAFTGRYGWDAATSYIDSADTVTTVRYEGQDLARHKLNKAGIVAPHVVKPETVQVLGTAQCSSSEGVAQDCAPIAQTTGSTFPWAVRSGNLTYIGEIPLAYMGEKDRYLALADLVLELVDPQAQTSRTAAVRLEDVSPDTDPDELQASIDVMVSRGVPFQIALVPVYTDPNGYYNDGQPRRLTLADTPRLVEVLKYAVDHGGTLIQHGTTHQYGQLTNPYSGTSTDDFEFIRSWCTAVPDPKAPQVACTKDTFVQIGGRLPEDSQEWAAQRVAEGRQIIAEVGLPVPTVFETPHYAASDASYRGMAQHYGTRYERGLFHAGLLTGRQGGDRDYIGQFFPYTVTDPYGTYVLPENLGNYEPETFSQHPARMPADIIAAARANKVVTHANASFFFHPYYDAAVLAEIIDGIKAEGYTFVPATQLR</sequence>
<accession>A0A7T7S340</accession>
<dbReference type="InterPro" id="IPR011330">
    <property type="entry name" value="Glyco_hydro/deAcase_b/a-brl"/>
</dbReference>
<dbReference type="GO" id="GO:0005975">
    <property type="term" value="P:carbohydrate metabolic process"/>
    <property type="evidence" value="ECO:0007669"/>
    <property type="project" value="InterPro"/>
</dbReference>
<dbReference type="InterPro" id="IPR018763">
    <property type="entry name" value="DUF2334"/>
</dbReference>
<feature type="region of interest" description="Disordered" evidence="1">
    <location>
        <begin position="10"/>
        <end position="30"/>
    </location>
</feature>
<evidence type="ECO:0000313" key="2">
    <source>
        <dbReference type="EMBL" id="QQM68325.1"/>
    </source>
</evidence>